<name>A0A2S4UNX3_9BASI</name>
<sequence>MTKPNSDWQDKSPPHPTREAQLPANQATGQSNNCPSALAEETLPKNPSSLTSTQNNQCVTGALNCRVNNNVVDVDLAQDSDVKNSKATNDTKKEKKWL</sequence>
<dbReference type="Proteomes" id="UP000238274">
    <property type="component" value="Unassembled WGS sequence"/>
</dbReference>
<dbReference type="VEuPathDB" id="FungiDB:PSHT_13732"/>
<proteinExistence type="predicted"/>
<keyword evidence="3" id="KW-1185">Reference proteome</keyword>
<feature type="region of interest" description="Disordered" evidence="1">
    <location>
        <begin position="1"/>
        <end position="55"/>
    </location>
</feature>
<gene>
    <name evidence="2" type="ORF">PSHT_13732</name>
</gene>
<organism evidence="2 3">
    <name type="scientific">Puccinia striiformis</name>
    <dbReference type="NCBI Taxonomy" id="27350"/>
    <lineage>
        <taxon>Eukaryota</taxon>
        <taxon>Fungi</taxon>
        <taxon>Dikarya</taxon>
        <taxon>Basidiomycota</taxon>
        <taxon>Pucciniomycotina</taxon>
        <taxon>Pucciniomycetes</taxon>
        <taxon>Pucciniales</taxon>
        <taxon>Pucciniaceae</taxon>
        <taxon>Puccinia</taxon>
    </lineage>
</organism>
<feature type="compositionally biased region" description="Polar residues" evidence="1">
    <location>
        <begin position="45"/>
        <end position="55"/>
    </location>
</feature>
<dbReference type="EMBL" id="PKSM01000283">
    <property type="protein sequence ID" value="POV99015.1"/>
    <property type="molecule type" value="Genomic_DNA"/>
</dbReference>
<evidence type="ECO:0000313" key="3">
    <source>
        <dbReference type="Proteomes" id="UP000238274"/>
    </source>
</evidence>
<feature type="compositionally biased region" description="Basic and acidic residues" evidence="1">
    <location>
        <begin position="8"/>
        <end position="18"/>
    </location>
</feature>
<reference evidence="2 3" key="1">
    <citation type="submission" date="2017-12" db="EMBL/GenBank/DDBJ databases">
        <title>Gene loss provides genomic basis for host adaptation in cereal stripe rust fungi.</title>
        <authorList>
            <person name="Xia C."/>
        </authorList>
    </citation>
    <scope>NUCLEOTIDE SEQUENCE [LARGE SCALE GENOMIC DNA]</scope>
    <source>
        <strain evidence="2 3">93TX-2</strain>
    </source>
</reference>
<accession>A0A2S4UNX3</accession>
<comment type="caution">
    <text evidence="2">The sequence shown here is derived from an EMBL/GenBank/DDBJ whole genome shotgun (WGS) entry which is preliminary data.</text>
</comment>
<feature type="compositionally biased region" description="Basic and acidic residues" evidence="1">
    <location>
        <begin position="80"/>
        <end position="98"/>
    </location>
</feature>
<evidence type="ECO:0000256" key="1">
    <source>
        <dbReference type="SAM" id="MobiDB-lite"/>
    </source>
</evidence>
<dbReference type="AlphaFoldDB" id="A0A2S4UNX3"/>
<feature type="compositionally biased region" description="Polar residues" evidence="1">
    <location>
        <begin position="23"/>
        <end position="35"/>
    </location>
</feature>
<reference evidence="3" key="3">
    <citation type="journal article" date="2018" name="Mol. Plant Microbe Interact.">
        <title>Genome sequence resources for the wheat stripe rust pathogen (Puccinia striiformis f. sp. tritici) and the barley stripe rust pathogen (Puccinia striiformis f. sp. hordei).</title>
        <authorList>
            <person name="Xia C."/>
            <person name="Wang M."/>
            <person name="Yin C."/>
            <person name="Cornejo O.E."/>
            <person name="Hulbert S.H."/>
            <person name="Chen X."/>
        </authorList>
    </citation>
    <scope>NUCLEOTIDE SEQUENCE [LARGE SCALE GENOMIC DNA]</scope>
    <source>
        <strain evidence="3">93TX-2</strain>
    </source>
</reference>
<feature type="region of interest" description="Disordered" evidence="1">
    <location>
        <begin position="78"/>
        <end position="98"/>
    </location>
</feature>
<evidence type="ECO:0000313" key="2">
    <source>
        <dbReference type="EMBL" id="POV99015.1"/>
    </source>
</evidence>
<protein>
    <submittedName>
        <fullName evidence="2">Uncharacterized protein</fullName>
    </submittedName>
</protein>
<reference evidence="3" key="2">
    <citation type="journal article" date="2018" name="BMC Genomics">
        <title>Genomic insights into host adaptation between the wheat stripe rust pathogen (Puccinia striiformis f. sp. tritici) and the barley stripe rust pathogen (Puccinia striiformis f. sp. hordei).</title>
        <authorList>
            <person name="Xia C."/>
            <person name="Wang M."/>
            <person name="Yin C."/>
            <person name="Cornejo O.E."/>
            <person name="Hulbert S.H."/>
            <person name="Chen X."/>
        </authorList>
    </citation>
    <scope>NUCLEOTIDE SEQUENCE [LARGE SCALE GENOMIC DNA]</scope>
    <source>
        <strain evidence="3">93TX-2</strain>
    </source>
</reference>